<dbReference type="AlphaFoldDB" id="A0A8J2MS23"/>
<comment type="caution">
    <text evidence="5">The sequence shown here is derived from an EMBL/GenBank/DDBJ whole genome shotgun (WGS) entry which is preliminary data.</text>
</comment>
<protein>
    <recommendedName>
        <fullName evidence="4">RING-type domain-containing protein</fullName>
    </recommendedName>
</protein>
<sequence>MKNLELRNVREEIVCFICSQELHLFDIAALRCGHTFHPQCVLLLVNIFKKCPVCKKQAQEDSIIPRLFLEIGDKDVENTTTSDNKNEELLTEETLNNLNQMEMQVRLASLQIEHNIASIEMLKKGIEKCLEIYEKRNV</sequence>
<dbReference type="SUPFAM" id="SSF57850">
    <property type="entry name" value="RING/U-box"/>
    <property type="match status" value="1"/>
</dbReference>
<feature type="domain" description="RING-type" evidence="4">
    <location>
        <begin position="15"/>
        <end position="55"/>
    </location>
</feature>
<keyword evidence="2" id="KW-0862">Zinc</keyword>
<dbReference type="GO" id="GO:0090734">
    <property type="term" value="C:site of DNA damage"/>
    <property type="evidence" value="ECO:0007669"/>
    <property type="project" value="TreeGrafter"/>
</dbReference>
<dbReference type="Proteomes" id="UP000746747">
    <property type="component" value="Unassembled WGS sequence"/>
</dbReference>
<proteinExistence type="predicted"/>
<evidence type="ECO:0000313" key="6">
    <source>
        <dbReference type="Proteomes" id="UP000746747"/>
    </source>
</evidence>
<reference evidence="5" key="1">
    <citation type="submission" date="2021-09" db="EMBL/GenBank/DDBJ databases">
        <authorList>
            <consortium name="Pathogen Informatics"/>
        </authorList>
    </citation>
    <scope>NUCLEOTIDE SEQUENCE</scope>
</reference>
<evidence type="ECO:0000256" key="1">
    <source>
        <dbReference type="ARBA" id="ARBA00022771"/>
    </source>
</evidence>
<evidence type="ECO:0000259" key="4">
    <source>
        <dbReference type="PROSITE" id="PS50089"/>
    </source>
</evidence>
<dbReference type="GO" id="GO:0016567">
    <property type="term" value="P:protein ubiquitination"/>
    <property type="evidence" value="ECO:0007669"/>
    <property type="project" value="TreeGrafter"/>
</dbReference>
<dbReference type="InterPro" id="IPR001841">
    <property type="entry name" value="Znf_RING"/>
</dbReference>
<keyword evidence="1 3" id="KW-0479">Metal-binding</keyword>
<keyword evidence="6" id="KW-1185">Reference proteome</keyword>
<accession>A0A8J2MS23</accession>
<dbReference type="Gene3D" id="3.30.40.10">
    <property type="entry name" value="Zinc/RING finger domain, C3HC4 (zinc finger)"/>
    <property type="match status" value="1"/>
</dbReference>
<evidence type="ECO:0000313" key="5">
    <source>
        <dbReference type="EMBL" id="CAG9537913.1"/>
    </source>
</evidence>
<dbReference type="GO" id="GO:0031297">
    <property type="term" value="P:replication fork processing"/>
    <property type="evidence" value="ECO:0007669"/>
    <property type="project" value="TreeGrafter"/>
</dbReference>
<dbReference type="InterPro" id="IPR052639">
    <property type="entry name" value="TRAIP_ubiq-protein_ligase"/>
</dbReference>
<evidence type="ECO:0000256" key="3">
    <source>
        <dbReference type="PROSITE-ProRule" id="PRU00175"/>
    </source>
</evidence>
<dbReference type="PANTHER" id="PTHR46569">
    <property type="entry name" value="E3 UBIQUITIN-PROTEIN LIGASE TRAIP"/>
    <property type="match status" value="1"/>
</dbReference>
<organism evidence="5 6">
    <name type="scientific">Cercopithifilaria johnstoni</name>
    <dbReference type="NCBI Taxonomy" id="2874296"/>
    <lineage>
        <taxon>Eukaryota</taxon>
        <taxon>Metazoa</taxon>
        <taxon>Ecdysozoa</taxon>
        <taxon>Nematoda</taxon>
        <taxon>Chromadorea</taxon>
        <taxon>Rhabditida</taxon>
        <taxon>Spirurina</taxon>
        <taxon>Spiruromorpha</taxon>
        <taxon>Filarioidea</taxon>
        <taxon>Onchocercidae</taxon>
        <taxon>Cercopithifilaria</taxon>
    </lineage>
</organism>
<gene>
    <name evidence="5" type="ORF">CJOHNSTONI_LOCUS7671</name>
</gene>
<dbReference type="GO" id="GO:0061630">
    <property type="term" value="F:ubiquitin protein ligase activity"/>
    <property type="evidence" value="ECO:0007669"/>
    <property type="project" value="TreeGrafter"/>
</dbReference>
<dbReference type="PANTHER" id="PTHR46569:SF1">
    <property type="entry name" value="E3 UBIQUITIN-PROTEIN LIGASE RFWD3-RELATED"/>
    <property type="match status" value="1"/>
</dbReference>
<dbReference type="OrthoDB" id="6105938at2759"/>
<keyword evidence="1 3" id="KW-0863">Zinc-finger</keyword>
<dbReference type="EMBL" id="CAKAEH010001599">
    <property type="protein sequence ID" value="CAG9537913.1"/>
    <property type="molecule type" value="Genomic_DNA"/>
</dbReference>
<dbReference type="GO" id="GO:0008270">
    <property type="term" value="F:zinc ion binding"/>
    <property type="evidence" value="ECO:0007669"/>
    <property type="project" value="UniProtKB-KW"/>
</dbReference>
<evidence type="ECO:0000256" key="2">
    <source>
        <dbReference type="ARBA" id="ARBA00022833"/>
    </source>
</evidence>
<dbReference type="Pfam" id="PF13639">
    <property type="entry name" value="zf-RING_2"/>
    <property type="match status" value="1"/>
</dbReference>
<dbReference type="SMART" id="SM00184">
    <property type="entry name" value="RING"/>
    <property type="match status" value="1"/>
</dbReference>
<name>A0A8J2MS23_9BILA</name>
<dbReference type="GO" id="GO:0005634">
    <property type="term" value="C:nucleus"/>
    <property type="evidence" value="ECO:0007669"/>
    <property type="project" value="TreeGrafter"/>
</dbReference>
<dbReference type="PROSITE" id="PS50089">
    <property type="entry name" value="ZF_RING_2"/>
    <property type="match status" value="1"/>
</dbReference>
<dbReference type="InterPro" id="IPR013083">
    <property type="entry name" value="Znf_RING/FYVE/PHD"/>
</dbReference>